<organism evidence="1 2">
    <name type="scientific">Caerostris extrusa</name>
    <name type="common">Bark spider</name>
    <name type="synonym">Caerostris bankana</name>
    <dbReference type="NCBI Taxonomy" id="172846"/>
    <lineage>
        <taxon>Eukaryota</taxon>
        <taxon>Metazoa</taxon>
        <taxon>Ecdysozoa</taxon>
        <taxon>Arthropoda</taxon>
        <taxon>Chelicerata</taxon>
        <taxon>Arachnida</taxon>
        <taxon>Araneae</taxon>
        <taxon>Araneomorphae</taxon>
        <taxon>Entelegynae</taxon>
        <taxon>Araneoidea</taxon>
        <taxon>Araneidae</taxon>
        <taxon>Caerostris</taxon>
    </lineage>
</organism>
<accession>A0AAV4QAG4</accession>
<protein>
    <submittedName>
        <fullName evidence="1">Uncharacterized protein</fullName>
    </submittedName>
</protein>
<dbReference type="AlphaFoldDB" id="A0AAV4QAG4"/>
<proteinExistence type="predicted"/>
<gene>
    <name evidence="1" type="ORF">CEXT_191111</name>
</gene>
<evidence type="ECO:0000313" key="2">
    <source>
        <dbReference type="Proteomes" id="UP001054945"/>
    </source>
</evidence>
<keyword evidence="2" id="KW-1185">Reference proteome</keyword>
<dbReference type="Proteomes" id="UP001054945">
    <property type="component" value="Unassembled WGS sequence"/>
</dbReference>
<sequence length="78" mass="8960">MNGSHQINMDSSGREVYGSHWVMGIDRVFREHQTLIMADDSDFTRIDCELMNGSFCKAINGYSRRILRTWFCGLLLVG</sequence>
<evidence type="ECO:0000313" key="1">
    <source>
        <dbReference type="EMBL" id="GIY05289.1"/>
    </source>
</evidence>
<comment type="caution">
    <text evidence="1">The sequence shown here is derived from an EMBL/GenBank/DDBJ whole genome shotgun (WGS) entry which is preliminary data.</text>
</comment>
<name>A0AAV4QAG4_CAEEX</name>
<dbReference type="EMBL" id="BPLR01005826">
    <property type="protein sequence ID" value="GIY05289.1"/>
    <property type="molecule type" value="Genomic_DNA"/>
</dbReference>
<reference evidence="1 2" key="1">
    <citation type="submission" date="2021-06" db="EMBL/GenBank/DDBJ databases">
        <title>Caerostris extrusa draft genome.</title>
        <authorList>
            <person name="Kono N."/>
            <person name="Arakawa K."/>
        </authorList>
    </citation>
    <scope>NUCLEOTIDE SEQUENCE [LARGE SCALE GENOMIC DNA]</scope>
</reference>